<evidence type="ECO:0000313" key="1">
    <source>
        <dbReference type="EMBL" id="MBX45921.1"/>
    </source>
</evidence>
<protein>
    <submittedName>
        <fullName evidence="1">Uncharacterized protein</fullName>
    </submittedName>
</protein>
<dbReference type="EMBL" id="GGEC01065437">
    <property type="protein sequence ID" value="MBX45921.1"/>
    <property type="molecule type" value="Transcribed_RNA"/>
</dbReference>
<dbReference type="AlphaFoldDB" id="A0A2P2NU88"/>
<accession>A0A2P2NU88</accession>
<organism evidence="1">
    <name type="scientific">Rhizophora mucronata</name>
    <name type="common">Asiatic mangrove</name>
    <dbReference type="NCBI Taxonomy" id="61149"/>
    <lineage>
        <taxon>Eukaryota</taxon>
        <taxon>Viridiplantae</taxon>
        <taxon>Streptophyta</taxon>
        <taxon>Embryophyta</taxon>
        <taxon>Tracheophyta</taxon>
        <taxon>Spermatophyta</taxon>
        <taxon>Magnoliopsida</taxon>
        <taxon>eudicotyledons</taxon>
        <taxon>Gunneridae</taxon>
        <taxon>Pentapetalae</taxon>
        <taxon>rosids</taxon>
        <taxon>fabids</taxon>
        <taxon>Malpighiales</taxon>
        <taxon>Rhizophoraceae</taxon>
        <taxon>Rhizophora</taxon>
    </lineage>
</organism>
<sequence>MLLSKLEVQVYVLGLSLVETNCSSNLCSLIPFGKTNKNNLCFLK</sequence>
<reference evidence="1" key="1">
    <citation type="submission" date="2018-02" db="EMBL/GenBank/DDBJ databases">
        <title>Rhizophora mucronata_Transcriptome.</title>
        <authorList>
            <person name="Meera S.P."/>
            <person name="Sreeshan A."/>
            <person name="Augustine A."/>
        </authorList>
    </citation>
    <scope>NUCLEOTIDE SEQUENCE</scope>
    <source>
        <tissue evidence="1">Leaf</tissue>
    </source>
</reference>
<proteinExistence type="predicted"/>
<name>A0A2P2NU88_RHIMU</name>